<dbReference type="AlphaFoldDB" id="A0A1R1QFM6"/>
<keyword evidence="1" id="KW-1133">Transmembrane helix</keyword>
<name>A0A1R1QFM6_9BACI</name>
<evidence type="ECO:0000313" key="2">
    <source>
        <dbReference type="EMBL" id="OMI02533.1"/>
    </source>
</evidence>
<feature type="transmembrane region" description="Helical" evidence="1">
    <location>
        <begin position="69"/>
        <end position="87"/>
    </location>
</feature>
<accession>A0A1R1RQ58</accession>
<protein>
    <submittedName>
        <fullName evidence="2">Uncharacterized protein</fullName>
    </submittedName>
</protein>
<dbReference type="OrthoDB" id="10001684at2"/>
<gene>
    <name evidence="2" type="ORF">BW143_15960</name>
</gene>
<sequence>MKIFKDIVVGFAICHFLFLILLYLNLYRRGAFHEWLDTIPYAFILFSYIPLLALIEYFAFLWMLKKLNVSFLTALLVGVANGAVLYLHSNEMFMGGIAGVSAFFMGLALRWNESRRKTVE</sequence>
<dbReference type="EMBL" id="MTJL01000031">
    <property type="protein sequence ID" value="OMI02533.1"/>
    <property type="molecule type" value="Genomic_DNA"/>
</dbReference>
<feature type="transmembrane region" description="Helical" evidence="1">
    <location>
        <begin position="93"/>
        <end position="111"/>
    </location>
</feature>
<reference evidence="2 3" key="1">
    <citation type="submission" date="2017-01" db="EMBL/GenBank/DDBJ databases">
        <title>Bacillus phylogenomics.</title>
        <authorList>
            <person name="Dunlap C."/>
        </authorList>
    </citation>
    <scope>NUCLEOTIDE SEQUENCE [LARGE SCALE GENOMIC DNA]</scope>
    <source>
        <strain evidence="2 3">NRRL B-41282</strain>
    </source>
</reference>
<keyword evidence="3" id="KW-1185">Reference proteome</keyword>
<dbReference type="Proteomes" id="UP000187367">
    <property type="component" value="Unassembled WGS sequence"/>
</dbReference>
<feature type="transmembrane region" description="Helical" evidence="1">
    <location>
        <begin position="7"/>
        <end position="27"/>
    </location>
</feature>
<keyword evidence="1" id="KW-0472">Membrane</keyword>
<evidence type="ECO:0000256" key="1">
    <source>
        <dbReference type="SAM" id="Phobius"/>
    </source>
</evidence>
<feature type="transmembrane region" description="Helical" evidence="1">
    <location>
        <begin position="39"/>
        <end position="62"/>
    </location>
</feature>
<evidence type="ECO:0000313" key="3">
    <source>
        <dbReference type="Proteomes" id="UP000187367"/>
    </source>
</evidence>
<organism evidence="2 3">
    <name type="scientific">Bacillus swezeyi</name>
    <dbReference type="NCBI Taxonomy" id="1925020"/>
    <lineage>
        <taxon>Bacteria</taxon>
        <taxon>Bacillati</taxon>
        <taxon>Bacillota</taxon>
        <taxon>Bacilli</taxon>
        <taxon>Bacillales</taxon>
        <taxon>Bacillaceae</taxon>
        <taxon>Bacillus</taxon>
    </lineage>
</organism>
<accession>A0A1R1QFM6</accession>
<proteinExistence type="predicted"/>
<comment type="caution">
    <text evidence="2">The sequence shown here is derived from an EMBL/GenBank/DDBJ whole genome shotgun (WGS) entry which is preliminary data.</text>
</comment>
<dbReference type="RefSeq" id="WP_076762239.1">
    <property type="nucleotide sequence ID" value="NZ_JARMMH010000013.1"/>
</dbReference>
<keyword evidence="1" id="KW-0812">Transmembrane</keyword>